<dbReference type="EMBL" id="AP027734">
    <property type="protein sequence ID" value="BDZ55777.1"/>
    <property type="molecule type" value="Genomic_DNA"/>
</dbReference>
<dbReference type="RefSeq" id="WP_407650934.1">
    <property type="nucleotide sequence ID" value="NZ_AP027734.1"/>
</dbReference>
<evidence type="ECO:0008006" key="3">
    <source>
        <dbReference type="Google" id="ProtNLM"/>
    </source>
</evidence>
<dbReference type="InterPro" id="IPR014718">
    <property type="entry name" value="GH-type_carb-bd"/>
</dbReference>
<dbReference type="Gene3D" id="2.70.98.10">
    <property type="match status" value="1"/>
</dbReference>
<evidence type="ECO:0000313" key="2">
    <source>
        <dbReference type="Proteomes" id="UP001321477"/>
    </source>
</evidence>
<dbReference type="Proteomes" id="UP001321477">
    <property type="component" value="Chromosome"/>
</dbReference>
<dbReference type="InterPro" id="IPR011013">
    <property type="entry name" value="Gal_mutarotase_sf_dom"/>
</dbReference>
<dbReference type="SUPFAM" id="SSF74650">
    <property type="entry name" value="Galactose mutarotase-like"/>
    <property type="match status" value="1"/>
</dbReference>
<accession>A0ABM8H4P1</accession>
<gene>
    <name evidence="1" type="ORF">GCM10025870_28500</name>
</gene>
<keyword evidence="2" id="KW-1185">Reference proteome</keyword>
<reference evidence="2" key="1">
    <citation type="journal article" date="2019" name="Int. J. Syst. Evol. Microbiol.">
        <title>The Global Catalogue of Microorganisms (GCM) 10K type strain sequencing project: providing services to taxonomists for standard genome sequencing and annotation.</title>
        <authorList>
            <consortium name="The Broad Institute Genomics Platform"/>
            <consortium name="The Broad Institute Genome Sequencing Center for Infectious Disease"/>
            <person name="Wu L."/>
            <person name="Ma J."/>
        </authorList>
    </citation>
    <scope>NUCLEOTIDE SEQUENCE [LARGE SCALE GENOMIC DNA]</scope>
    <source>
        <strain evidence="2">NBRC 109019</strain>
    </source>
</reference>
<protein>
    <recommendedName>
        <fullName evidence="3">Galactose mutarotase</fullName>
    </recommendedName>
</protein>
<proteinExistence type="predicted"/>
<evidence type="ECO:0000313" key="1">
    <source>
        <dbReference type="EMBL" id="BDZ55777.1"/>
    </source>
</evidence>
<sequence length="309" mass="33848">MILENRALRVAVDPGRGADILQVTDVRTAVGLLASSPWRGRADRIRSGAMRPSAIDPVGRWMEQYRGGWQTLCPNAGPPRLVGGASVGFHGEASVAAWDVTDHSATSMTLRLEMFSVPVVIERTLTLDGTSLRQDDTLTNLSDLPLELDYSSHPAFGGAFLDGSCTIETGARTFTVDPESSGGRVVTSAWPHVDADGARLDLRALPEPDQRRALFGWLSDFEAGWYSITNHDRRLGVRLEWDASILPQAWWWQELNGTEHFPWFGRARMMAIEPASTTTSGPGRGETLRIASRASVTVPVELRVEPSRS</sequence>
<name>A0ABM8H4P1_9MICO</name>
<organism evidence="1 2">
    <name type="scientific">Agromyces marinus</name>
    <dbReference type="NCBI Taxonomy" id="1389020"/>
    <lineage>
        <taxon>Bacteria</taxon>
        <taxon>Bacillati</taxon>
        <taxon>Actinomycetota</taxon>
        <taxon>Actinomycetes</taxon>
        <taxon>Micrococcales</taxon>
        <taxon>Microbacteriaceae</taxon>
        <taxon>Agromyces</taxon>
    </lineage>
</organism>